<protein>
    <recommendedName>
        <fullName evidence="3">RING-type domain-containing protein</fullName>
    </recommendedName>
</protein>
<dbReference type="Gene3D" id="3.30.40.10">
    <property type="entry name" value="Zinc/RING finger domain, C3HC4 (zinc finger)"/>
    <property type="match status" value="1"/>
</dbReference>
<dbReference type="EMBL" id="LR026967">
    <property type="protein sequence ID" value="VBB80043.1"/>
    <property type="molecule type" value="Genomic_DNA"/>
</dbReference>
<dbReference type="InterPro" id="IPR001841">
    <property type="entry name" value="Znf_RING"/>
</dbReference>
<keyword evidence="5" id="KW-1185">Reference proteome</keyword>
<dbReference type="PROSITE" id="PS50089">
    <property type="entry name" value="ZF_RING_2"/>
    <property type="match status" value="1"/>
</dbReference>
<evidence type="ECO:0000313" key="4">
    <source>
        <dbReference type="EMBL" id="VBB80043.1"/>
    </source>
</evidence>
<evidence type="ECO:0000259" key="3">
    <source>
        <dbReference type="PROSITE" id="PS50089"/>
    </source>
</evidence>
<proteinExistence type="predicted"/>
<reference evidence="4" key="1">
    <citation type="submission" date="2018-02" db="EMBL/GenBank/DDBJ databases">
        <authorList>
            <person name="Silar P."/>
        </authorList>
    </citation>
    <scope>NUCLEOTIDE SEQUENCE [LARGE SCALE GENOMIC DNA]</scope>
    <source>
        <strain evidence="4">T</strain>
    </source>
</reference>
<dbReference type="Proteomes" id="UP000280685">
    <property type="component" value="Chromosome 4"/>
</dbReference>
<gene>
    <name evidence="4" type="ORF">PODCO_408064</name>
</gene>
<dbReference type="InterPro" id="IPR013083">
    <property type="entry name" value="Znf_RING/FYVE/PHD"/>
</dbReference>
<feature type="domain" description="RING-type" evidence="3">
    <location>
        <begin position="86"/>
        <end position="167"/>
    </location>
</feature>
<feature type="region of interest" description="Disordered" evidence="2">
    <location>
        <begin position="27"/>
        <end position="54"/>
    </location>
</feature>
<dbReference type="SUPFAM" id="SSF57850">
    <property type="entry name" value="RING/U-box"/>
    <property type="match status" value="1"/>
</dbReference>
<dbReference type="SMART" id="SM00184">
    <property type="entry name" value="RING"/>
    <property type="match status" value="1"/>
</dbReference>
<evidence type="ECO:0000313" key="5">
    <source>
        <dbReference type="Proteomes" id="UP000280685"/>
    </source>
</evidence>
<evidence type="ECO:0000256" key="1">
    <source>
        <dbReference type="PROSITE-ProRule" id="PRU00175"/>
    </source>
</evidence>
<feature type="compositionally biased region" description="Pro residues" evidence="2">
    <location>
        <begin position="34"/>
        <end position="47"/>
    </location>
</feature>
<sequence>MACLIRLHPQQPQEDLSFPHRTTIIHTHKSPKQHSPPPPPPPPPPPFTKMASTTPNNTHEILTLFSQLVAHTHDPKVTINPPIVNCHLCLEDPEILTPLTPAHLRATTLPGVVLLCGHMVCKPCFKGWHDSIRNRQTNATPANFTPSPGAALPQIPAPPVVPCPICRRSLSFLNSSHCRHLLSPVPLLPISAASRTLPDGRRAPKICSDCRLLRGRKLGELVRTFKELNVQADEIETEVRSWRLGGGVRFTEEEIRLCFPHVVNSRDPAGHAMGVIRGGMVQEELARNTWAGSSWQAMGRDFGEARGEYMK</sequence>
<evidence type="ECO:0000256" key="2">
    <source>
        <dbReference type="SAM" id="MobiDB-lite"/>
    </source>
</evidence>
<keyword evidence="1" id="KW-0862">Zinc</keyword>
<keyword evidence="1" id="KW-0479">Metal-binding</keyword>
<accession>A0ABY6SA91</accession>
<name>A0ABY6SA91_PODCO</name>
<organism evidence="4 5">
    <name type="scientific">Podospora comata</name>
    <dbReference type="NCBI Taxonomy" id="48703"/>
    <lineage>
        <taxon>Eukaryota</taxon>
        <taxon>Fungi</taxon>
        <taxon>Dikarya</taxon>
        <taxon>Ascomycota</taxon>
        <taxon>Pezizomycotina</taxon>
        <taxon>Sordariomycetes</taxon>
        <taxon>Sordariomycetidae</taxon>
        <taxon>Sordariales</taxon>
        <taxon>Podosporaceae</taxon>
        <taxon>Podospora</taxon>
    </lineage>
</organism>
<keyword evidence="1" id="KW-0863">Zinc-finger</keyword>